<feature type="non-terminal residue" evidence="2">
    <location>
        <position position="184"/>
    </location>
</feature>
<proteinExistence type="predicted"/>
<keyword evidence="3" id="KW-1185">Reference proteome</keyword>
<organism evidence="2 3">
    <name type="scientific">Volvox africanus</name>
    <dbReference type="NCBI Taxonomy" id="51714"/>
    <lineage>
        <taxon>Eukaryota</taxon>
        <taxon>Viridiplantae</taxon>
        <taxon>Chlorophyta</taxon>
        <taxon>core chlorophytes</taxon>
        <taxon>Chlorophyceae</taxon>
        <taxon>CS clade</taxon>
        <taxon>Chlamydomonadales</taxon>
        <taxon>Volvocaceae</taxon>
        <taxon>Volvox</taxon>
    </lineage>
</organism>
<evidence type="ECO:0000313" key="3">
    <source>
        <dbReference type="Proteomes" id="UP000747399"/>
    </source>
</evidence>
<dbReference type="SUPFAM" id="SSF55073">
    <property type="entry name" value="Nucleotide cyclase"/>
    <property type="match status" value="1"/>
</dbReference>
<dbReference type="Gene3D" id="3.30.70.1230">
    <property type="entry name" value="Nucleotide cyclase"/>
    <property type="match status" value="1"/>
</dbReference>
<dbReference type="PROSITE" id="PS50125">
    <property type="entry name" value="GUANYLATE_CYCLASE_2"/>
    <property type="match status" value="1"/>
</dbReference>
<dbReference type="AlphaFoldDB" id="A0A8J4BJR6"/>
<feature type="domain" description="Guanylate cyclase" evidence="1">
    <location>
        <begin position="35"/>
        <end position="141"/>
    </location>
</feature>
<protein>
    <recommendedName>
        <fullName evidence="1">Guanylate cyclase domain-containing protein</fullName>
    </recommendedName>
</protein>
<evidence type="ECO:0000313" key="2">
    <source>
        <dbReference type="EMBL" id="GIL63041.1"/>
    </source>
</evidence>
<reference evidence="2" key="1">
    <citation type="journal article" date="2021" name="Proc. Natl. Acad. Sci. U.S.A.">
        <title>Three genomes in the algal genus Volvox reveal the fate of a haploid sex-determining region after a transition to homothallism.</title>
        <authorList>
            <person name="Yamamoto K."/>
            <person name="Hamaji T."/>
            <person name="Kawai-Toyooka H."/>
            <person name="Matsuzaki R."/>
            <person name="Takahashi F."/>
            <person name="Nishimura Y."/>
            <person name="Kawachi M."/>
            <person name="Noguchi H."/>
            <person name="Minakuchi Y."/>
            <person name="Umen J.G."/>
            <person name="Toyoda A."/>
            <person name="Nozaki H."/>
        </authorList>
    </citation>
    <scope>NUCLEOTIDE SEQUENCE</scope>
    <source>
        <strain evidence="2">NIES-3780</strain>
    </source>
</reference>
<dbReference type="InterPro" id="IPR001054">
    <property type="entry name" value="A/G_cyclase"/>
</dbReference>
<dbReference type="EMBL" id="BNCO01000054">
    <property type="protein sequence ID" value="GIL63041.1"/>
    <property type="molecule type" value="Genomic_DNA"/>
</dbReference>
<sequence>TLTVLRYILPPPAFADLVHGSPWATRVHADVSVLTAVFVDPHATAGVAASTPVVQSPVSLMAAMHDAHVAFDGLCAMHGAVKMSTLGHEYTAVGGLDGSSDHLERLMRLAAGMVAALVEQQHAQIQAGVAPLEVQIGLHTGIDHMILLSPPPPCPPSPPLPSPSPLVPPLLNTHLPFAAFERTS</sequence>
<gene>
    <name evidence="2" type="ORF">Vafri_17189</name>
</gene>
<evidence type="ECO:0000259" key="1">
    <source>
        <dbReference type="PROSITE" id="PS50125"/>
    </source>
</evidence>
<dbReference type="InterPro" id="IPR029787">
    <property type="entry name" value="Nucleotide_cyclase"/>
</dbReference>
<dbReference type="Pfam" id="PF00211">
    <property type="entry name" value="Guanylate_cyc"/>
    <property type="match status" value="1"/>
</dbReference>
<dbReference type="Proteomes" id="UP000747399">
    <property type="component" value="Unassembled WGS sequence"/>
</dbReference>
<accession>A0A8J4BJR6</accession>
<dbReference type="GO" id="GO:0035556">
    <property type="term" value="P:intracellular signal transduction"/>
    <property type="evidence" value="ECO:0007669"/>
    <property type="project" value="InterPro"/>
</dbReference>
<comment type="caution">
    <text evidence="2">The sequence shown here is derived from an EMBL/GenBank/DDBJ whole genome shotgun (WGS) entry which is preliminary data.</text>
</comment>
<name>A0A8J4BJR6_9CHLO</name>
<dbReference type="GO" id="GO:0009190">
    <property type="term" value="P:cyclic nucleotide biosynthetic process"/>
    <property type="evidence" value="ECO:0007669"/>
    <property type="project" value="InterPro"/>
</dbReference>